<organism evidence="5 6">
    <name type="scientific">Frieseomelitta varia</name>
    <dbReference type="NCBI Taxonomy" id="561572"/>
    <lineage>
        <taxon>Eukaryota</taxon>
        <taxon>Metazoa</taxon>
        <taxon>Ecdysozoa</taxon>
        <taxon>Arthropoda</taxon>
        <taxon>Hexapoda</taxon>
        <taxon>Insecta</taxon>
        <taxon>Pterygota</taxon>
        <taxon>Neoptera</taxon>
        <taxon>Endopterygota</taxon>
        <taxon>Hymenoptera</taxon>
        <taxon>Apocrita</taxon>
        <taxon>Aculeata</taxon>
        <taxon>Apoidea</taxon>
        <taxon>Anthophila</taxon>
        <taxon>Apidae</taxon>
        <taxon>Frieseomelitta</taxon>
    </lineage>
</organism>
<dbReference type="Proteomes" id="UP000655588">
    <property type="component" value="Unassembled WGS sequence"/>
</dbReference>
<evidence type="ECO:0000256" key="3">
    <source>
        <dbReference type="RuleBase" id="RU000405"/>
    </source>
</evidence>
<dbReference type="GO" id="GO:0004383">
    <property type="term" value="F:guanylate cyclase activity"/>
    <property type="evidence" value="ECO:0007669"/>
    <property type="project" value="TreeGrafter"/>
</dbReference>
<proteinExistence type="inferred from homology"/>
<dbReference type="PANTHER" id="PTHR45655:SF6">
    <property type="entry name" value="HEAD-SPECIFIC GUANYLATE CYCLASE"/>
    <property type="match status" value="1"/>
</dbReference>
<dbReference type="EMBL" id="WNWW01000033">
    <property type="protein sequence ID" value="KAF3430641.1"/>
    <property type="molecule type" value="Genomic_DNA"/>
</dbReference>
<evidence type="ECO:0000313" key="5">
    <source>
        <dbReference type="EMBL" id="KAF3430641.1"/>
    </source>
</evidence>
<dbReference type="Pfam" id="PF00211">
    <property type="entry name" value="Guanylate_cyc"/>
    <property type="match status" value="1"/>
</dbReference>
<keyword evidence="2 3" id="KW-0456">Lyase</keyword>
<evidence type="ECO:0000256" key="1">
    <source>
        <dbReference type="ARBA" id="ARBA00022741"/>
    </source>
</evidence>
<dbReference type="GO" id="GO:0000166">
    <property type="term" value="F:nucleotide binding"/>
    <property type="evidence" value="ECO:0007669"/>
    <property type="project" value="UniProtKB-KW"/>
</dbReference>
<dbReference type="AlphaFoldDB" id="A0A833SFB1"/>
<protein>
    <recommendedName>
        <fullName evidence="4">Guanylate cyclase domain-containing protein</fullName>
    </recommendedName>
</protein>
<evidence type="ECO:0000313" key="6">
    <source>
        <dbReference type="Proteomes" id="UP000655588"/>
    </source>
</evidence>
<dbReference type="PANTHER" id="PTHR45655">
    <property type="entry name" value="GUANYLATE CYCLASE SOLUBLE SUBUNIT BETA-2"/>
    <property type="match status" value="1"/>
</dbReference>
<keyword evidence="6" id="KW-1185">Reference proteome</keyword>
<dbReference type="GO" id="GO:0019934">
    <property type="term" value="P:cGMP-mediated signaling"/>
    <property type="evidence" value="ECO:0007669"/>
    <property type="project" value="TreeGrafter"/>
</dbReference>
<dbReference type="PROSITE" id="PS00452">
    <property type="entry name" value="GUANYLATE_CYCLASE_1"/>
    <property type="match status" value="1"/>
</dbReference>
<dbReference type="GO" id="GO:0070482">
    <property type="term" value="P:response to oxygen levels"/>
    <property type="evidence" value="ECO:0007669"/>
    <property type="project" value="TreeGrafter"/>
</dbReference>
<dbReference type="SUPFAM" id="SSF55073">
    <property type="entry name" value="Nucleotide cyclase"/>
    <property type="match status" value="1"/>
</dbReference>
<dbReference type="PROSITE" id="PS50125">
    <property type="entry name" value="GUANYLATE_CYCLASE_2"/>
    <property type="match status" value="1"/>
</dbReference>
<name>A0A833SFB1_9HYME</name>
<dbReference type="InterPro" id="IPR029787">
    <property type="entry name" value="Nucleotide_cyclase"/>
</dbReference>
<accession>A0A833SFB1</accession>
<dbReference type="InterPro" id="IPR018297">
    <property type="entry name" value="A/G_cyclase_CS"/>
</dbReference>
<comment type="caution">
    <text evidence="5">The sequence shown here is derived from an EMBL/GenBank/DDBJ whole genome shotgun (WGS) entry which is preliminary data.</text>
</comment>
<evidence type="ECO:0000256" key="2">
    <source>
        <dbReference type="ARBA" id="ARBA00023239"/>
    </source>
</evidence>
<reference evidence="5" key="1">
    <citation type="submission" date="2019-11" db="EMBL/GenBank/DDBJ databases">
        <title>The nuclear and mitochondrial genomes of Frieseomelitta varia - a highly eusocial stingless bee (Meliponini) with a permanently sterile worker caste.</title>
        <authorList>
            <person name="Freitas F.C.P."/>
            <person name="Lourenco A.P."/>
            <person name="Nunes F.M.F."/>
            <person name="Paschoal A.R."/>
            <person name="Abreu F.C.P."/>
            <person name="Barbin F.O."/>
            <person name="Bataglia L."/>
            <person name="Cardoso-Junior C.A.M."/>
            <person name="Cervoni M.S."/>
            <person name="Silva S.R."/>
            <person name="Dalarmi F."/>
            <person name="Del Lama M.A."/>
            <person name="Depintor T.S."/>
            <person name="Ferreira K.M."/>
            <person name="Goria P.S."/>
            <person name="Jaskot M.C."/>
            <person name="Lago D.C."/>
            <person name="Luna-Lucena D."/>
            <person name="Moda L.M."/>
            <person name="Nascimento L."/>
            <person name="Pedrino M."/>
            <person name="Rabico F.O."/>
            <person name="Sanches F.C."/>
            <person name="Santos D.E."/>
            <person name="Santos C.G."/>
            <person name="Vieira J."/>
            <person name="Lopes T.F."/>
            <person name="Barchuk A.R."/>
            <person name="Hartfelder K."/>
            <person name="Simoes Z.L.P."/>
            <person name="Bitondi M.M.G."/>
            <person name="Pinheiro D.G."/>
        </authorList>
    </citation>
    <scope>NUCLEOTIDE SEQUENCE</scope>
    <source>
        <strain evidence="5">USP_RPSP 00005682</strain>
        <tissue evidence="5">Whole individual</tissue>
    </source>
</reference>
<comment type="similarity">
    <text evidence="3">Belongs to the adenylyl cyclase class-4/guanylyl cyclase family.</text>
</comment>
<sequence>MIQACSHHLTHKGKPIRMRIGIHTGMVLAGVVGKKMPRYCLFGHNVTLANKFESLSEPLRIHVSPTTYVLLKYPISGFDLEPRPKEFLPKEFPANIEGTSYFLSGYKHKDVDVTLPLDLHIQSAIREYNLSIIINCFGTYHMQCDFRLAPVFPYAFSQCERNYTSVDTLLQFNFLIIDYNHTIGIAKRYLVFLIDARNHGLSGGNTLKTISREILLEEVEGRCIKYMNEGTTVNEILSLDSLNRDYLHKFIKFLLQDSRLGFSYRAISYIVQGTF</sequence>
<feature type="domain" description="Guanylate cyclase" evidence="4">
    <location>
        <begin position="1"/>
        <end position="53"/>
    </location>
</feature>
<evidence type="ECO:0000259" key="4">
    <source>
        <dbReference type="PROSITE" id="PS50125"/>
    </source>
</evidence>
<dbReference type="CDD" id="cd07302">
    <property type="entry name" value="CHD"/>
    <property type="match status" value="1"/>
</dbReference>
<gene>
    <name evidence="5" type="ORF">E2986_13126</name>
</gene>
<dbReference type="GO" id="GO:0008074">
    <property type="term" value="C:guanylate cyclase complex, soluble"/>
    <property type="evidence" value="ECO:0007669"/>
    <property type="project" value="TreeGrafter"/>
</dbReference>
<dbReference type="Gene3D" id="3.30.70.1230">
    <property type="entry name" value="Nucleotide cyclase"/>
    <property type="match status" value="1"/>
</dbReference>
<dbReference type="InterPro" id="IPR001054">
    <property type="entry name" value="A/G_cyclase"/>
</dbReference>
<keyword evidence="1" id="KW-0547">Nucleotide-binding</keyword>